<evidence type="ECO:0000313" key="2">
    <source>
        <dbReference type="Proteomes" id="UP000028990"/>
    </source>
</evidence>
<dbReference type="EMBL" id="KN122859">
    <property type="protein sequence ID" value="KFO27816.1"/>
    <property type="molecule type" value="Genomic_DNA"/>
</dbReference>
<evidence type="ECO:0000313" key="1">
    <source>
        <dbReference type="EMBL" id="KFO27816.1"/>
    </source>
</evidence>
<protein>
    <submittedName>
        <fullName evidence="1">Uncharacterized protein</fullName>
    </submittedName>
</protein>
<reference evidence="1 2" key="1">
    <citation type="submission" date="2013-11" db="EMBL/GenBank/DDBJ databases">
        <title>The Damaraland mole rat (Fukomys damarensis) genome and evolution of African mole rats.</title>
        <authorList>
            <person name="Gladyshev V.N."/>
            <person name="Fang X."/>
        </authorList>
    </citation>
    <scope>NUCLEOTIDE SEQUENCE [LARGE SCALE GENOMIC DNA]</scope>
    <source>
        <tissue evidence="1">Liver</tissue>
    </source>
</reference>
<keyword evidence="2" id="KW-1185">Reference proteome</keyword>
<dbReference type="AlphaFoldDB" id="A0A091DYC9"/>
<sequence>MQGVQEINPTLEAQNIQLRAWIPAASHTSPAKGLESKAVESSLSPASGLEQCLTLDHIEDLHREGPTTSGGSQKIYAREMRDPCHQAEGSTLEPGGDTVKIRAPTMKAADIPRDSEGLHSSSDENSLVHIRKTMCSKLLLENQQAKVFPSSSLFMAIGNNL</sequence>
<proteinExistence type="predicted"/>
<accession>A0A091DYC9</accession>
<organism evidence="1 2">
    <name type="scientific">Fukomys damarensis</name>
    <name type="common">Damaraland mole rat</name>
    <name type="synonym">Cryptomys damarensis</name>
    <dbReference type="NCBI Taxonomy" id="885580"/>
    <lineage>
        <taxon>Eukaryota</taxon>
        <taxon>Metazoa</taxon>
        <taxon>Chordata</taxon>
        <taxon>Craniata</taxon>
        <taxon>Vertebrata</taxon>
        <taxon>Euteleostomi</taxon>
        <taxon>Mammalia</taxon>
        <taxon>Eutheria</taxon>
        <taxon>Euarchontoglires</taxon>
        <taxon>Glires</taxon>
        <taxon>Rodentia</taxon>
        <taxon>Hystricomorpha</taxon>
        <taxon>Bathyergidae</taxon>
        <taxon>Fukomys</taxon>
    </lineage>
</organism>
<name>A0A091DYC9_FUKDA</name>
<gene>
    <name evidence="1" type="ORF">H920_10831</name>
</gene>
<dbReference type="Proteomes" id="UP000028990">
    <property type="component" value="Unassembled WGS sequence"/>
</dbReference>